<dbReference type="SMART" id="SM00962">
    <property type="entry name" value="SRP54"/>
    <property type="match status" value="1"/>
</dbReference>
<dbReference type="Pfam" id="PF00448">
    <property type="entry name" value="SRP54"/>
    <property type="match status" value="1"/>
</dbReference>
<feature type="compositionally biased region" description="Basic and acidic residues" evidence="11">
    <location>
        <begin position="133"/>
        <end position="158"/>
    </location>
</feature>
<dbReference type="PANTHER" id="PTHR43134:SF1">
    <property type="entry name" value="SIGNAL RECOGNITION PARTICLE RECEPTOR SUBUNIT ALPHA"/>
    <property type="match status" value="1"/>
</dbReference>
<evidence type="ECO:0000256" key="6">
    <source>
        <dbReference type="ARBA" id="ARBA00023134"/>
    </source>
</evidence>
<comment type="catalytic activity">
    <reaction evidence="9 10">
        <text>GTP + H2O = GDP + phosphate + H(+)</text>
        <dbReference type="Rhea" id="RHEA:19669"/>
        <dbReference type="ChEBI" id="CHEBI:15377"/>
        <dbReference type="ChEBI" id="CHEBI:15378"/>
        <dbReference type="ChEBI" id="CHEBI:37565"/>
        <dbReference type="ChEBI" id="CHEBI:43474"/>
        <dbReference type="ChEBI" id="CHEBI:58189"/>
        <dbReference type="EC" id="3.6.5.4"/>
    </reaction>
</comment>
<evidence type="ECO:0000256" key="5">
    <source>
        <dbReference type="ARBA" id="ARBA00022801"/>
    </source>
</evidence>
<evidence type="ECO:0000259" key="12">
    <source>
        <dbReference type="SMART" id="SM00382"/>
    </source>
</evidence>
<evidence type="ECO:0000313" key="16">
    <source>
        <dbReference type="Proteomes" id="UP000628017"/>
    </source>
</evidence>
<protein>
    <recommendedName>
        <fullName evidence="10">Signal recognition particle receptor FtsY</fullName>
        <shortName evidence="10">SRP receptor</shortName>
        <ecNumber evidence="10">3.6.5.4</ecNumber>
    </recommendedName>
</protein>
<dbReference type="GO" id="GO:0005737">
    <property type="term" value="C:cytoplasm"/>
    <property type="evidence" value="ECO:0007669"/>
    <property type="project" value="UniProtKB-SubCell"/>
</dbReference>
<reference evidence="15" key="1">
    <citation type="journal article" date="2014" name="Int. J. Syst. Evol. Microbiol.">
        <title>Complete genome sequence of Corynebacterium casei LMG S-19264T (=DSM 44701T), isolated from a smear-ripened cheese.</title>
        <authorList>
            <consortium name="US DOE Joint Genome Institute (JGI-PGF)"/>
            <person name="Walter F."/>
            <person name="Albersmeier A."/>
            <person name="Kalinowski J."/>
            <person name="Ruckert C."/>
        </authorList>
    </citation>
    <scope>NUCLEOTIDE SEQUENCE</scope>
    <source>
        <strain evidence="15">CGMCC 1.15880</strain>
    </source>
</reference>
<dbReference type="GO" id="GO:0003924">
    <property type="term" value="F:GTPase activity"/>
    <property type="evidence" value="ECO:0007669"/>
    <property type="project" value="UniProtKB-UniRule"/>
</dbReference>
<dbReference type="SMART" id="SM00963">
    <property type="entry name" value="SRP54_N"/>
    <property type="match status" value="1"/>
</dbReference>
<accession>A0A916VR50</accession>
<dbReference type="GO" id="GO:0005047">
    <property type="term" value="F:signal recognition particle binding"/>
    <property type="evidence" value="ECO:0007669"/>
    <property type="project" value="TreeGrafter"/>
</dbReference>
<feature type="domain" description="Signal recognition particle SRP54 helical bundle" evidence="14">
    <location>
        <begin position="190"/>
        <end position="264"/>
    </location>
</feature>
<dbReference type="SUPFAM" id="SSF52540">
    <property type="entry name" value="P-loop containing nucleoside triphosphate hydrolases"/>
    <property type="match status" value="1"/>
</dbReference>
<keyword evidence="8 10" id="KW-0675">Receptor</keyword>
<evidence type="ECO:0000256" key="10">
    <source>
        <dbReference type="HAMAP-Rule" id="MF_00920"/>
    </source>
</evidence>
<dbReference type="FunFam" id="3.40.50.300:FF:000053">
    <property type="entry name" value="Signal recognition particle receptor FtsY"/>
    <property type="match status" value="1"/>
</dbReference>
<reference evidence="15" key="2">
    <citation type="submission" date="2020-09" db="EMBL/GenBank/DDBJ databases">
        <authorList>
            <person name="Sun Q."/>
            <person name="Zhou Y."/>
        </authorList>
    </citation>
    <scope>NUCLEOTIDE SEQUENCE</scope>
    <source>
        <strain evidence="15">CGMCC 1.15880</strain>
    </source>
</reference>
<feature type="binding site" evidence="10">
    <location>
        <begin position="431"/>
        <end position="434"/>
    </location>
    <ligand>
        <name>GTP</name>
        <dbReference type="ChEBI" id="CHEBI:37565"/>
    </ligand>
</feature>
<organism evidence="15 16">
    <name type="scientific">Neptunicoccus cionae</name>
    <dbReference type="NCBI Taxonomy" id="2035344"/>
    <lineage>
        <taxon>Bacteria</taxon>
        <taxon>Pseudomonadati</taxon>
        <taxon>Pseudomonadota</taxon>
        <taxon>Alphaproteobacteria</taxon>
        <taxon>Rhodobacterales</taxon>
        <taxon>Paracoccaceae</taxon>
        <taxon>Neptunicoccus</taxon>
    </lineage>
</organism>
<comment type="function">
    <text evidence="10">Involved in targeting and insertion of nascent membrane proteins into the cytoplasmic membrane. Acts as a receptor for the complex formed by the signal recognition particle (SRP) and the ribosome-nascent chain (RNC). Interaction with SRP-RNC leads to the transfer of the RNC complex to the Sec translocase for insertion into the membrane, the hydrolysis of GTP by both Ffh and FtsY, and the dissociation of the SRP-FtsY complex into the individual components.</text>
</comment>
<dbReference type="RefSeq" id="WP_188674985.1">
    <property type="nucleotide sequence ID" value="NZ_BMKA01000003.1"/>
</dbReference>
<dbReference type="InterPro" id="IPR036225">
    <property type="entry name" value="SRP/SRP_N"/>
</dbReference>
<gene>
    <name evidence="10" type="primary">ftsY</name>
    <name evidence="15" type="ORF">GCM10011498_22210</name>
</gene>
<dbReference type="InterPro" id="IPR013822">
    <property type="entry name" value="Signal_recog_particl_SRP54_hlx"/>
</dbReference>
<dbReference type="SUPFAM" id="SSF47364">
    <property type="entry name" value="Domain of the SRP/SRP receptor G-proteins"/>
    <property type="match status" value="1"/>
</dbReference>
<feature type="region of interest" description="Disordered" evidence="11">
    <location>
        <begin position="29"/>
        <end position="180"/>
    </location>
</feature>
<dbReference type="InterPro" id="IPR027417">
    <property type="entry name" value="P-loop_NTPase"/>
</dbReference>
<comment type="subcellular location">
    <subcellularLocation>
        <location evidence="1">Cell inner membrane</location>
        <topology evidence="1">Peripheral membrane protein</topology>
        <orientation evidence="1">Cytoplasmic side</orientation>
    </subcellularLocation>
    <subcellularLocation>
        <location evidence="10">Cell membrane</location>
        <topology evidence="10">Peripheral membrane protein</topology>
        <orientation evidence="10">Cytoplasmic side</orientation>
    </subcellularLocation>
    <subcellularLocation>
        <location evidence="10">Cytoplasm</location>
    </subcellularLocation>
</comment>
<dbReference type="Proteomes" id="UP000628017">
    <property type="component" value="Unassembled WGS sequence"/>
</dbReference>
<keyword evidence="5 10" id="KW-0378">Hydrolase</keyword>
<sequence>MSFFKKLKDRMFNSSSKIEEGLDAIVEDGGTAEAEAGEAELARQAEATAARQAQEAQAAAARELAEQEAAAREAQAAADAAKAEREEAARRHAEQLEAEAQETARLDAESRAKAEREAEETARKAAEATEAARLARIEAEEQARREEAAEAEERKRAEQAAAEAESARQAAAEAEAAKAAQEAEAAKPGLLGRLFGGRTADKTVVRRALDDAMLESIEDLLITADMGVETAMRVSANLAEGRMGKKLSTAELKSLLASEVTRIMEPVARPMPLYAKRPQVVLVVGVNGSGKTTTIGKLASQFKAAGKTVVIAAGDTFRAAAVEQLQVWGERAGVPVLTAPEGSDPASLAFDAMTKAEEDGADLLMIDTAGRLQNRQDLMEELAKIVRVIRKKDPEAPHNTLLVLDATTGQNALSQVEIFQKIADVSGLVMTKLDGTAKGGVLVALADRFGLPIHAIGLGEQIDDLAPFDPEEFARALTGLE</sequence>
<evidence type="ECO:0000256" key="11">
    <source>
        <dbReference type="SAM" id="MobiDB-lite"/>
    </source>
</evidence>
<keyword evidence="16" id="KW-1185">Reference proteome</keyword>
<feature type="compositionally biased region" description="Basic and acidic residues" evidence="11">
    <location>
        <begin position="102"/>
        <end position="127"/>
    </location>
</feature>
<feature type="domain" description="AAA+ ATPase" evidence="12">
    <location>
        <begin position="277"/>
        <end position="424"/>
    </location>
</feature>
<dbReference type="HAMAP" id="MF_00920">
    <property type="entry name" value="FtsY"/>
    <property type="match status" value="1"/>
</dbReference>
<evidence type="ECO:0000256" key="9">
    <source>
        <dbReference type="ARBA" id="ARBA00048027"/>
    </source>
</evidence>
<evidence type="ECO:0000256" key="1">
    <source>
        <dbReference type="ARBA" id="ARBA00004515"/>
    </source>
</evidence>
<evidence type="ECO:0000256" key="8">
    <source>
        <dbReference type="ARBA" id="ARBA00023170"/>
    </source>
</evidence>
<dbReference type="InterPro" id="IPR003593">
    <property type="entry name" value="AAA+_ATPase"/>
</dbReference>
<keyword evidence="6 10" id="KW-0342">GTP-binding</keyword>
<dbReference type="InterPro" id="IPR000897">
    <property type="entry name" value="SRP54_GTPase_dom"/>
</dbReference>
<keyword evidence="4 10" id="KW-0547">Nucleotide-binding</keyword>
<dbReference type="InterPro" id="IPR042101">
    <property type="entry name" value="SRP54_N_sf"/>
</dbReference>
<name>A0A916VR50_9RHOB</name>
<keyword evidence="7 10" id="KW-0472">Membrane</keyword>
<feature type="compositionally biased region" description="Low complexity" evidence="11">
    <location>
        <begin position="159"/>
        <end position="180"/>
    </location>
</feature>
<dbReference type="SMART" id="SM00382">
    <property type="entry name" value="AAA"/>
    <property type="match status" value="1"/>
</dbReference>
<feature type="binding site" evidence="10">
    <location>
        <begin position="367"/>
        <end position="371"/>
    </location>
    <ligand>
        <name>GTP</name>
        <dbReference type="ChEBI" id="CHEBI:37565"/>
    </ligand>
</feature>
<dbReference type="Gene3D" id="1.20.120.140">
    <property type="entry name" value="Signal recognition particle SRP54, nucleotide-binding domain"/>
    <property type="match status" value="1"/>
</dbReference>
<comment type="caution">
    <text evidence="15">The sequence shown here is derived from an EMBL/GenBank/DDBJ whole genome shotgun (WGS) entry which is preliminary data.</text>
</comment>
<feature type="compositionally biased region" description="Basic and acidic residues" evidence="11">
    <location>
        <begin position="81"/>
        <end position="95"/>
    </location>
</feature>
<evidence type="ECO:0000256" key="7">
    <source>
        <dbReference type="ARBA" id="ARBA00023136"/>
    </source>
</evidence>
<evidence type="ECO:0000256" key="2">
    <source>
        <dbReference type="ARBA" id="ARBA00022475"/>
    </source>
</evidence>
<dbReference type="EMBL" id="BMKA01000003">
    <property type="protein sequence ID" value="GGA21095.1"/>
    <property type="molecule type" value="Genomic_DNA"/>
</dbReference>
<keyword evidence="3 10" id="KW-0963">Cytoplasm</keyword>
<feature type="compositionally biased region" description="Low complexity" evidence="11">
    <location>
        <begin position="42"/>
        <end position="62"/>
    </location>
</feature>
<evidence type="ECO:0000313" key="15">
    <source>
        <dbReference type="EMBL" id="GGA21095.1"/>
    </source>
</evidence>
<dbReference type="GO" id="GO:0005886">
    <property type="term" value="C:plasma membrane"/>
    <property type="evidence" value="ECO:0007669"/>
    <property type="project" value="UniProtKB-SubCell"/>
</dbReference>
<dbReference type="AlphaFoldDB" id="A0A916VR50"/>
<dbReference type="NCBIfam" id="TIGR00064">
    <property type="entry name" value="ftsY"/>
    <property type="match status" value="1"/>
</dbReference>
<evidence type="ECO:0000256" key="4">
    <source>
        <dbReference type="ARBA" id="ARBA00022741"/>
    </source>
</evidence>
<dbReference type="CDD" id="cd17874">
    <property type="entry name" value="FtsY"/>
    <property type="match status" value="1"/>
</dbReference>
<feature type="binding site" evidence="10">
    <location>
        <begin position="285"/>
        <end position="292"/>
    </location>
    <ligand>
        <name>GTP</name>
        <dbReference type="ChEBI" id="CHEBI:37565"/>
    </ligand>
</feature>
<feature type="domain" description="SRP54-type proteins GTP-binding" evidence="13">
    <location>
        <begin position="278"/>
        <end position="479"/>
    </location>
</feature>
<evidence type="ECO:0000256" key="3">
    <source>
        <dbReference type="ARBA" id="ARBA00022490"/>
    </source>
</evidence>
<proteinExistence type="inferred from homology"/>
<dbReference type="PANTHER" id="PTHR43134">
    <property type="entry name" value="SIGNAL RECOGNITION PARTICLE RECEPTOR SUBUNIT ALPHA"/>
    <property type="match status" value="1"/>
</dbReference>
<dbReference type="Gene3D" id="3.40.50.300">
    <property type="entry name" value="P-loop containing nucleotide triphosphate hydrolases"/>
    <property type="match status" value="1"/>
</dbReference>
<keyword evidence="2 10" id="KW-1003">Cell membrane</keyword>
<comment type="subunit">
    <text evidence="10">Part of the signal recognition particle protein translocation system, which is composed of SRP and FtsY. SRP is a ribonucleoprotein composed of Ffh and a 4.5S RNA molecule.</text>
</comment>
<dbReference type="Pfam" id="PF02881">
    <property type="entry name" value="SRP54_N"/>
    <property type="match status" value="1"/>
</dbReference>
<dbReference type="GO" id="GO:0005525">
    <property type="term" value="F:GTP binding"/>
    <property type="evidence" value="ECO:0007669"/>
    <property type="project" value="UniProtKB-UniRule"/>
</dbReference>
<comment type="similarity">
    <text evidence="10">Belongs to the GTP-binding SRP family. FtsY subfamily.</text>
</comment>
<dbReference type="InterPro" id="IPR004390">
    <property type="entry name" value="SR_rcpt_FtsY"/>
</dbReference>
<evidence type="ECO:0000259" key="14">
    <source>
        <dbReference type="SMART" id="SM00963"/>
    </source>
</evidence>
<evidence type="ECO:0000259" key="13">
    <source>
        <dbReference type="SMART" id="SM00962"/>
    </source>
</evidence>
<dbReference type="EC" id="3.6.5.4" evidence="10"/>
<dbReference type="GO" id="GO:0006614">
    <property type="term" value="P:SRP-dependent cotranslational protein targeting to membrane"/>
    <property type="evidence" value="ECO:0007669"/>
    <property type="project" value="InterPro"/>
</dbReference>